<dbReference type="Gene3D" id="3.40.50.2300">
    <property type="match status" value="1"/>
</dbReference>
<feature type="domain" description="Response regulatory" evidence="3">
    <location>
        <begin position="3"/>
        <end position="118"/>
    </location>
</feature>
<name>A0A7W5Z345_9HYPH</name>
<evidence type="ECO:0000259" key="3">
    <source>
        <dbReference type="PROSITE" id="PS50110"/>
    </source>
</evidence>
<dbReference type="InterPro" id="IPR011006">
    <property type="entry name" value="CheY-like_superfamily"/>
</dbReference>
<gene>
    <name evidence="4" type="ORF">FHS81_001184</name>
</gene>
<evidence type="ECO:0000313" key="4">
    <source>
        <dbReference type="EMBL" id="MBB3809114.1"/>
    </source>
</evidence>
<evidence type="ECO:0000313" key="5">
    <source>
        <dbReference type="Proteomes" id="UP000537592"/>
    </source>
</evidence>
<comment type="caution">
    <text evidence="4">The sequence shown here is derived from an EMBL/GenBank/DDBJ whole genome shotgun (WGS) entry which is preliminary data.</text>
</comment>
<dbReference type="InterPro" id="IPR050595">
    <property type="entry name" value="Bact_response_regulator"/>
</dbReference>
<organism evidence="4 5">
    <name type="scientific">Pseudochelatococcus contaminans</name>
    <dbReference type="NCBI Taxonomy" id="1538103"/>
    <lineage>
        <taxon>Bacteria</taxon>
        <taxon>Pseudomonadati</taxon>
        <taxon>Pseudomonadota</taxon>
        <taxon>Alphaproteobacteria</taxon>
        <taxon>Hyphomicrobiales</taxon>
        <taxon>Chelatococcaceae</taxon>
        <taxon>Pseudochelatococcus</taxon>
    </lineage>
</organism>
<proteinExistence type="predicted"/>
<dbReference type="PANTHER" id="PTHR44591:SF21">
    <property type="entry name" value="TWO-COMPONENT RESPONSE REGULATOR"/>
    <property type="match status" value="1"/>
</dbReference>
<evidence type="ECO:0000256" key="1">
    <source>
        <dbReference type="ARBA" id="ARBA00022553"/>
    </source>
</evidence>
<feature type="modified residue" description="4-aspartylphosphate" evidence="2">
    <location>
        <position position="54"/>
    </location>
</feature>
<keyword evidence="1 2" id="KW-0597">Phosphoprotein</keyword>
<dbReference type="Pfam" id="PF00072">
    <property type="entry name" value="Response_reg"/>
    <property type="match status" value="1"/>
</dbReference>
<dbReference type="PANTHER" id="PTHR44591">
    <property type="entry name" value="STRESS RESPONSE REGULATOR PROTEIN 1"/>
    <property type="match status" value="1"/>
</dbReference>
<accession>A0A7W5Z345</accession>
<dbReference type="GO" id="GO:0000160">
    <property type="term" value="P:phosphorelay signal transduction system"/>
    <property type="evidence" value="ECO:0007669"/>
    <property type="project" value="InterPro"/>
</dbReference>
<dbReference type="Proteomes" id="UP000537592">
    <property type="component" value="Unassembled WGS sequence"/>
</dbReference>
<dbReference type="AlphaFoldDB" id="A0A7W5Z345"/>
<sequence length="119" mass="12917">MARILLVDDEASVRSFLKRGLELDGHQVETAGDGAEGLEVLTAEDGAFDLLLTDVRMPLLDGIALSHAVQARWPDLVILIMTGFSDQHERAQSLNNLAGILLKPFSLGDLRQQVARIVG</sequence>
<dbReference type="SUPFAM" id="SSF52172">
    <property type="entry name" value="CheY-like"/>
    <property type="match status" value="1"/>
</dbReference>
<reference evidence="4 5" key="1">
    <citation type="submission" date="2020-08" db="EMBL/GenBank/DDBJ databases">
        <title>Genomic Encyclopedia of Type Strains, Phase IV (KMG-IV): sequencing the most valuable type-strain genomes for metagenomic binning, comparative biology and taxonomic classification.</title>
        <authorList>
            <person name="Goeker M."/>
        </authorList>
    </citation>
    <scope>NUCLEOTIDE SEQUENCE [LARGE SCALE GENOMIC DNA]</scope>
    <source>
        <strain evidence="4 5">DSM 28760</strain>
    </source>
</reference>
<keyword evidence="4" id="KW-0238">DNA-binding</keyword>
<dbReference type="GO" id="GO:0003677">
    <property type="term" value="F:DNA binding"/>
    <property type="evidence" value="ECO:0007669"/>
    <property type="project" value="UniProtKB-KW"/>
</dbReference>
<dbReference type="SMART" id="SM00448">
    <property type="entry name" value="REC"/>
    <property type="match status" value="1"/>
</dbReference>
<dbReference type="InterPro" id="IPR001789">
    <property type="entry name" value="Sig_transdc_resp-reg_receiver"/>
</dbReference>
<dbReference type="RefSeq" id="WP_183751104.1">
    <property type="nucleotide sequence ID" value="NZ_JACICC010000002.1"/>
</dbReference>
<evidence type="ECO:0000256" key="2">
    <source>
        <dbReference type="PROSITE-ProRule" id="PRU00169"/>
    </source>
</evidence>
<keyword evidence="5" id="KW-1185">Reference proteome</keyword>
<dbReference type="PROSITE" id="PS50110">
    <property type="entry name" value="RESPONSE_REGULATORY"/>
    <property type="match status" value="1"/>
</dbReference>
<dbReference type="EMBL" id="JACICC010000002">
    <property type="protein sequence ID" value="MBB3809114.1"/>
    <property type="molecule type" value="Genomic_DNA"/>
</dbReference>
<protein>
    <submittedName>
        <fullName evidence="4">DNA-binding response OmpR family regulator</fullName>
    </submittedName>
</protein>